<dbReference type="InterPro" id="IPR035906">
    <property type="entry name" value="MetI-like_sf"/>
</dbReference>
<feature type="transmembrane region" description="Helical" evidence="7">
    <location>
        <begin position="197"/>
        <end position="216"/>
    </location>
</feature>
<evidence type="ECO:0000256" key="4">
    <source>
        <dbReference type="ARBA" id="ARBA00022692"/>
    </source>
</evidence>
<dbReference type="Pfam" id="PF00528">
    <property type="entry name" value="BPD_transp_1"/>
    <property type="match status" value="1"/>
</dbReference>
<dbReference type="GO" id="GO:0048473">
    <property type="term" value="P:D-methionine transmembrane transport"/>
    <property type="evidence" value="ECO:0007669"/>
    <property type="project" value="TreeGrafter"/>
</dbReference>
<dbReference type="HOGENOM" id="CLU_077375_0_1_9"/>
<dbReference type="PANTHER" id="PTHR30450:SF1">
    <property type="entry name" value="D-METHIONINE TRANSPORT SYSTEM PERMEASE PROTEIN METI-RELATED"/>
    <property type="match status" value="1"/>
</dbReference>
<dbReference type="PROSITE" id="PS50928">
    <property type="entry name" value="ABC_TM1"/>
    <property type="match status" value="1"/>
</dbReference>
<feature type="transmembrane region" description="Helical" evidence="7">
    <location>
        <begin position="29"/>
        <end position="51"/>
    </location>
</feature>
<dbReference type="RefSeq" id="WP_009257458.1">
    <property type="nucleotide sequence ID" value="NZ_KN174161.1"/>
</dbReference>
<evidence type="ECO:0000313" key="10">
    <source>
        <dbReference type="Proteomes" id="UP000029585"/>
    </source>
</evidence>
<keyword evidence="4 7" id="KW-0812">Transmembrane</keyword>
<evidence type="ECO:0000256" key="5">
    <source>
        <dbReference type="ARBA" id="ARBA00022989"/>
    </source>
</evidence>
<dbReference type="CDD" id="cd06261">
    <property type="entry name" value="TM_PBP2"/>
    <property type="match status" value="1"/>
</dbReference>
<dbReference type="InterPro" id="IPR000515">
    <property type="entry name" value="MetI-like"/>
</dbReference>
<keyword evidence="3" id="KW-1003">Cell membrane</keyword>
<dbReference type="EMBL" id="ADLO01000015">
    <property type="protein sequence ID" value="KGF57107.1"/>
    <property type="molecule type" value="Genomic_DNA"/>
</dbReference>
<accession>A0A096CQM5</accession>
<dbReference type="PATRIC" id="fig|742738.3.peg.442"/>
<name>A0A096CQM5_FLAPL</name>
<dbReference type="SUPFAM" id="SSF161098">
    <property type="entry name" value="MetI-like"/>
    <property type="match status" value="1"/>
</dbReference>
<dbReference type="eggNOG" id="COG2011">
    <property type="taxonomic scope" value="Bacteria"/>
</dbReference>
<proteinExistence type="inferred from homology"/>
<comment type="caution">
    <text evidence="9">The sequence shown here is derived from an EMBL/GenBank/DDBJ whole genome shotgun (WGS) entry which is preliminary data.</text>
</comment>
<evidence type="ECO:0000256" key="2">
    <source>
        <dbReference type="ARBA" id="ARBA00022448"/>
    </source>
</evidence>
<dbReference type="PANTHER" id="PTHR30450">
    <property type="entry name" value="ABC TRANSPORTER PERMEASE"/>
    <property type="match status" value="1"/>
</dbReference>
<keyword evidence="10" id="KW-1185">Reference proteome</keyword>
<feature type="transmembrane region" description="Helical" evidence="7">
    <location>
        <begin position="159"/>
        <end position="185"/>
    </location>
</feature>
<dbReference type="InterPro" id="IPR051322">
    <property type="entry name" value="AA_ABC_Transporter_Permease"/>
</dbReference>
<feature type="transmembrane region" description="Helical" evidence="7">
    <location>
        <begin position="94"/>
        <end position="118"/>
    </location>
</feature>
<protein>
    <recommendedName>
        <fullName evidence="8">ABC transmembrane type-1 domain-containing protein</fullName>
    </recommendedName>
</protein>
<evidence type="ECO:0000313" key="9">
    <source>
        <dbReference type="EMBL" id="KGF57107.1"/>
    </source>
</evidence>
<gene>
    <name evidence="9" type="ORF">HMPREF9460_00421</name>
</gene>
<sequence length="258" mass="28008">MDKFMQQMREAFANEALWKEFQTGIWDTIYSTVAATLVACVLGIILGIILVAGEEDGVRPLPGPVMKVLNFAINILRSVPFLILMIMVLPLSELLVGTTIGTVASIPPLIIASASFVARLVETSLREVDKGVIEAAQSMGCSPFQIIWKVILPESLPSLVASFTTAFITILGYGAMAGAIGGGGLGKIAINYGYYKYNYAVMLIAVVFIVVLVQIFQSLGTSLATRTDHRITNRAGRRKLRRNVSRQINRDKRSPGGM</sequence>
<dbReference type="Proteomes" id="UP000029585">
    <property type="component" value="Unassembled WGS sequence"/>
</dbReference>
<feature type="transmembrane region" description="Helical" evidence="7">
    <location>
        <begin position="71"/>
        <end position="89"/>
    </location>
</feature>
<feature type="domain" description="ABC transmembrane type-1" evidence="8">
    <location>
        <begin position="25"/>
        <end position="220"/>
    </location>
</feature>
<evidence type="ECO:0000256" key="6">
    <source>
        <dbReference type="ARBA" id="ARBA00023136"/>
    </source>
</evidence>
<evidence type="ECO:0000256" key="7">
    <source>
        <dbReference type="RuleBase" id="RU363032"/>
    </source>
</evidence>
<dbReference type="GO" id="GO:0005886">
    <property type="term" value="C:plasma membrane"/>
    <property type="evidence" value="ECO:0007669"/>
    <property type="project" value="UniProtKB-SubCell"/>
</dbReference>
<organism evidence="9 10">
    <name type="scientific">Flavonifractor plautii 1_3_50AFAA</name>
    <dbReference type="NCBI Taxonomy" id="742738"/>
    <lineage>
        <taxon>Bacteria</taxon>
        <taxon>Bacillati</taxon>
        <taxon>Bacillota</taxon>
        <taxon>Clostridia</taxon>
        <taxon>Eubacteriales</taxon>
        <taxon>Oscillospiraceae</taxon>
        <taxon>Flavonifractor</taxon>
    </lineage>
</organism>
<reference evidence="9 10" key="1">
    <citation type="submission" date="2011-08" db="EMBL/GenBank/DDBJ databases">
        <title>The Genome Sequence of Clostridium orbiscindens 1_3_50AFAA.</title>
        <authorList>
            <consortium name="The Broad Institute Genome Sequencing Platform"/>
            <person name="Earl A."/>
            <person name="Ward D."/>
            <person name="Feldgarden M."/>
            <person name="Gevers D."/>
            <person name="Daigneault M."/>
            <person name="Strauss J."/>
            <person name="Allen-Vercoe E."/>
            <person name="Young S.K."/>
            <person name="Zeng Q."/>
            <person name="Gargeya S."/>
            <person name="Fitzgerald M."/>
            <person name="Haas B."/>
            <person name="Abouelleil A."/>
            <person name="Alvarado L."/>
            <person name="Arachchi H.M."/>
            <person name="Berlin A."/>
            <person name="Brown A."/>
            <person name="Chapman S.B."/>
            <person name="Chen Z."/>
            <person name="Dunbar C."/>
            <person name="Freedman E."/>
            <person name="Gearin G."/>
            <person name="Gellesch M."/>
            <person name="Goldberg J."/>
            <person name="Griggs A."/>
            <person name="Gujja S."/>
            <person name="Heiman D."/>
            <person name="Howarth C."/>
            <person name="Larson L."/>
            <person name="Lui A."/>
            <person name="MacDonald P.J.P."/>
            <person name="Montmayeur A."/>
            <person name="Murphy C."/>
            <person name="Neiman D."/>
            <person name="Pearson M."/>
            <person name="Priest M."/>
            <person name="Roberts A."/>
            <person name="Saif S."/>
            <person name="Shea T."/>
            <person name="Shenoy N."/>
            <person name="Sisk P."/>
            <person name="Stolte C."/>
            <person name="Sykes S."/>
            <person name="Wortman J."/>
            <person name="Nusbaum C."/>
            <person name="Birren B."/>
        </authorList>
    </citation>
    <scope>NUCLEOTIDE SEQUENCE [LARGE SCALE GENOMIC DNA]</scope>
    <source>
        <strain evidence="9 10">1_3_50AFAA</strain>
    </source>
</reference>
<keyword evidence="6 7" id="KW-0472">Membrane</keyword>
<evidence type="ECO:0000259" key="8">
    <source>
        <dbReference type="PROSITE" id="PS50928"/>
    </source>
</evidence>
<keyword evidence="5 7" id="KW-1133">Transmembrane helix</keyword>
<evidence type="ECO:0000256" key="3">
    <source>
        <dbReference type="ARBA" id="ARBA00022475"/>
    </source>
</evidence>
<comment type="subcellular location">
    <subcellularLocation>
        <location evidence="1 7">Cell membrane</location>
        <topology evidence="1 7">Multi-pass membrane protein</topology>
    </subcellularLocation>
</comment>
<dbReference type="Gene3D" id="1.10.3720.10">
    <property type="entry name" value="MetI-like"/>
    <property type="match status" value="1"/>
</dbReference>
<keyword evidence="2 7" id="KW-0813">Transport</keyword>
<dbReference type="AlphaFoldDB" id="A0A096CQM5"/>
<evidence type="ECO:0000256" key="1">
    <source>
        <dbReference type="ARBA" id="ARBA00004651"/>
    </source>
</evidence>
<comment type="similarity">
    <text evidence="7">Belongs to the binding-protein-dependent transport system permease family.</text>
</comment>